<dbReference type="OrthoDB" id="1737200at2759"/>
<gene>
    <name evidence="7" type="ORF">MICPUCDRAFT_63642</name>
</gene>
<dbReference type="InterPro" id="IPR001841">
    <property type="entry name" value="Znf_RING"/>
</dbReference>
<dbReference type="PROSITE" id="PS50145">
    <property type="entry name" value="ZF_TRAF"/>
    <property type="match status" value="1"/>
</dbReference>
<keyword evidence="3 4" id="KW-0862">Zinc</keyword>
<feature type="domain" description="RING-type" evidence="5">
    <location>
        <begin position="36"/>
        <end position="74"/>
    </location>
</feature>
<dbReference type="SMART" id="SM00184">
    <property type="entry name" value="RING"/>
    <property type="match status" value="1"/>
</dbReference>
<evidence type="ECO:0000313" key="8">
    <source>
        <dbReference type="Proteomes" id="UP000001876"/>
    </source>
</evidence>
<evidence type="ECO:0000259" key="5">
    <source>
        <dbReference type="PROSITE" id="PS50089"/>
    </source>
</evidence>
<dbReference type="PANTHER" id="PTHR10131">
    <property type="entry name" value="TNF RECEPTOR ASSOCIATED FACTOR"/>
    <property type="match status" value="1"/>
</dbReference>
<evidence type="ECO:0000256" key="3">
    <source>
        <dbReference type="ARBA" id="ARBA00022833"/>
    </source>
</evidence>
<protein>
    <submittedName>
        <fullName evidence="7">Predicted protein</fullName>
    </submittedName>
</protein>
<keyword evidence="2 4" id="KW-0863">Zinc-finger</keyword>
<keyword evidence="8" id="KW-1185">Reference proteome</keyword>
<evidence type="ECO:0000259" key="6">
    <source>
        <dbReference type="PROSITE" id="PS50145"/>
    </source>
</evidence>
<feature type="zinc finger region" description="TRAF-type" evidence="4">
    <location>
        <begin position="350"/>
        <end position="407"/>
    </location>
</feature>
<sequence>MVLKELGVRGTDTTFHHSTKRDRVVFVDDVPPGLVCPACRDAFVCPMIAPCGHSVCKACSEKVNRATGRCFTCDAPANPVDLDDDGVSAVELGDVRALCRHGVGVREGEAGPEVYVRHDEFNVTACSAGVRLRDLETHEAACQFRPLRCDLRDVVHRDEDGAVVDDVDAVDNKENVVDGWGAGGANDNNNGGYHEDACGAVCLLRDMPAHRAECKNRLVNCPFASAGCEWRGAARRLSDHRNHCRRQPRECPNGCGAMVSVGAMMMKHLERCKLAEVACDAPDAEWDDATVPADDPRRSNLDCASIRARCPAVVKRSLLKKHRAEECAWARAKRCERCRAIVSLRSVAEHEKLRCVAAVEPCPLRCGMVVSRGALDEHVKNLCVRTLVDCPFKSLGCHTTIERGRLEAHVQHAAGKHAELVRSGVCNARERSVALGERVKRHEDEVVAAARARDAETIEFVNAKRAESMEELSKARAHDAAARKRVAADAAALRRAASDQAKTFRCVLYTGPHTTAIAW</sequence>
<dbReference type="Pfam" id="PF00097">
    <property type="entry name" value="zf-C3HC4"/>
    <property type="match status" value="1"/>
</dbReference>
<organism evidence="8">
    <name type="scientific">Micromonas pusilla (strain CCMP1545)</name>
    <name type="common">Picoplanktonic green alga</name>
    <dbReference type="NCBI Taxonomy" id="564608"/>
    <lineage>
        <taxon>Eukaryota</taxon>
        <taxon>Viridiplantae</taxon>
        <taxon>Chlorophyta</taxon>
        <taxon>Mamiellophyceae</taxon>
        <taxon>Mamiellales</taxon>
        <taxon>Mamiellaceae</taxon>
        <taxon>Micromonas</taxon>
    </lineage>
</organism>
<dbReference type="GeneID" id="9686520"/>
<dbReference type="AlphaFoldDB" id="C1N082"/>
<proteinExistence type="predicted"/>
<dbReference type="InterPro" id="IPR018957">
    <property type="entry name" value="Znf_C3HC4_RING-type"/>
</dbReference>
<dbReference type="Gene3D" id="3.30.40.10">
    <property type="entry name" value="Zinc/RING finger domain, C3HC4 (zinc finger)"/>
    <property type="match status" value="4"/>
</dbReference>
<dbReference type="SUPFAM" id="SSF57850">
    <property type="entry name" value="RING/U-box"/>
    <property type="match status" value="1"/>
</dbReference>
<dbReference type="SUPFAM" id="SSF49599">
    <property type="entry name" value="TRAF domain-like"/>
    <property type="match status" value="2"/>
</dbReference>
<dbReference type="eggNOG" id="KOG0297">
    <property type="taxonomic scope" value="Eukaryota"/>
</dbReference>
<dbReference type="InterPro" id="IPR001293">
    <property type="entry name" value="Znf_TRAF"/>
</dbReference>
<dbReference type="EMBL" id="GG663743">
    <property type="protein sequence ID" value="EEH55001.1"/>
    <property type="molecule type" value="Genomic_DNA"/>
</dbReference>
<keyword evidence="1 4" id="KW-0479">Metal-binding</keyword>
<name>C1N082_MICPC</name>
<dbReference type="InterPro" id="IPR013083">
    <property type="entry name" value="Znf_RING/FYVE/PHD"/>
</dbReference>
<evidence type="ECO:0000256" key="1">
    <source>
        <dbReference type="ARBA" id="ARBA00022723"/>
    </source>
</evidence>
<dbReference type="OMA" id="CHTTIER"/>
<feature type="domain" description="TRAF-type" evidence="6">
    <location>
        <begin position="350"/>
        <end position="407"/>
    </location>
</feature>
<dbReference type="RefSeq" id="XP_003061351.1">
    <property type="nucleotide sequence ID" value="XM_003061305.1"/>
</dbReference>
<dbReference type="Pfam" id="PF02176">
    <property type="entry name" value="zf-TRAF"/>
    <property type="match status" value="2"/>
</dbReference>
<evidence type="ECO:0000313" key="7">
    <source>
        <dbReference type="EMBL" id="EEH55001.1"/>
    </source>
</evidence>
<evidence type="ECO:0000256" key="4">
    <source>
        <dbReference type="PROSITE-ProRule" id="PRU00207"/>
    </source>
</evidence>
<dbReference type="PANTHER" id="PTHR10131:SF94">
    <property type="entry name" value="TNF RECEPTOR-ASSOCIATED FACTOR 4"/>
    <property type="match status" value="1"/>
</dbReference>
<reference evidence="7 8" key="1">
    <citation type="journal article" date="2009" name="Science">
        <title>Green evolution and dynamic adaptations revealed by genomes of the marine picoeukaryotes Micromonas.</title>
        <authorList>
            <person name="Worden A.Z."/>
            <person name="Lee J.H."/>
            <person name="Mock T."/>
            <person name="Rouze P."/>
            <person name="Simmons M.P."/>
            <person name="Aerts A.L."/>
            <person name="Allen A.E."/>
            <person name="Cuvelier M.L."/>
            <person name="Derelle E."/>
            <person name="Everett M.V."/>
            <person name="Foulon E."/>
            <person name="Grimwood J."/>
            <person name="Gundlach H."/>
            <person name="Henrissat B."/>
            <person name="Napoli C."/>
            <person name="McDonald S.M."/>
            <person name="Parker M.S."/>
            <person name="Rombauts S."/>
            <person name="Salamov A."/>
            <person name="Von Dassow P."/>
            <person name="Badger J.H."/>
            <person name="Coutinho P.M."/>
            <person name="Demir E."/>
            <person name="Dubchak I."/>
            <person name="Gentemann C."/>
            <person name="Eikrem W."/>
            <person name="Gready J.E."/>
            <person name="John U."/>
            <person name="Lanier W."/>
            <person name="Lindquist E.A."/>
            <person name="Lucas S."/>
            <person name="Mayer K.F."/>
            <person name="Moreau H."/>
            <person name="Not F."/>
            <person name="Otillar R."/>
            <person name="Panaud O."/>
            <person name="Pangilinan J."/>
            <person name="Paulsen I."/>
            <person name="Piegu B."/>
            <person name="Poliakov A."/>
            <person name="Robbens S."/>
            <person name="Schmutz J."/>
            <person name="Toulza E."/>
            <person name="Wyss T."/>
            <person name="Zelensky A."/>
            <person name="Zhou K."/>
            <person name="Armbrust E.V."/>
            <person name="Bhattacharya D."/>
            <person name="Goodenough U.W."/>
            <person name="Van de Peer Y."/>
            <person name="Grigoriev I.V."/>
        </authorList>
    </citation>
    <scope>NUCLEOTIDE SEQUENCE [LARGE SCALE GENOMIC DNA]</scope>
    <source>
        <strain evidence="7 8">CCMP1545</strain>
    </source>
</reference>
<dbReference type="KEGG" id="mpp:MICPUCDRAFT_63642"/>
<evidence type="ECO:0000256" key="2">
    <source>
        <dbReference type="ARBA" id="ARBA00022771"/>
    </source>
</evidence>
<dbReference type="Proteomes" id="UP000001876">
    <property type="component" value="Unassembled WGS sequence"/>
</dbReference>
<dbReference type="GO" id="GO:0008270">
    <property type="term" value="F:zinc ion binding"/>
    <property type="evidence" value="ECO:0007669"/>
    <property type="project" value="UniProtKB-KW"/>
</dbReference>
<dbReference type="PROSITE" id="PS50089">
    <property type="entry name" value="ZF_RING_2"/>
    <property type="match status" value="1"/>
</dbReference>
<dbReference type="STRING" id="564608.C1N082"/>
<accession>C1N082</accession>